<proteinExistence type="predicted"/>
<dbReference type="EMBL" id="FJOG01000034">
    <property type="protein sequence ID" value="CZR66029.1"/>
    <property type="molecule type" value="Genomic_DNA"/>
</dbReference>
<evidence type="ECO:0000313" key="2">
    <source>
        <dbReference type="EMBL" id="CZR66029.1"/>
    </source>
</evidence>
<reference evidence="2 3" key="1">
    <citation type="submission" date="2016-03" db="EMBL/GenBank/DDBJ databases">
        <authorList>
            <person name="Ploux O."/>
        </authorList>
    </citation>
    <scope>NUCLEOTIDE SEQUENCE [LARGE SCALE GENOMIC DNA]</scope>
    <source>
        <strain evidence="2 3">UAMH 11012</strain>
    </source>
</reference>
<protein>
    <submittedName>
        <fullName evidence="2">Uncharacterized protein</fullName>
    </submittedName>
</protein>
<keyword evidence="3" id="KW-1185">Reference proteome</keyword>
<feature type="region of interest" description="Disordered" evidence="1">
    <location>
        <begin position="114"/>
        <end position="135"/>
    </location>
</feature>
<dbReference type="AlphaFoldDB" id="A0A1L7XLW4"/>
<accession>A0A1L7XLW4</accession>
<name>A0A1L7XLW4_9HELO</name>
<feature type="compositionally biased region" description="Basic and acidic residues" evidence="1">
    <location>
        <begin position="10"/>
        <end position="25"/>
    </location>
</feature>
<evidence type="ECO:0000313" key="3">
    <source>
        <dbReference type="Proteomes" id="UP000184330"/>
    </source>
</evidence>
<evidence type="ECO:0000256" key="1">
    <source>
        <dbReference type="SAM" id="MobiDB-lite"/>
    </source>
</evidence>
<feature type="compositionally biased region" description="Basic and acidic residues" evidence="1">
    <location>
        <begin position="120"/>
        <end position="129"/>
    </location>
</feature>
<feature type="region of interest" description="Disordered" evidence="1">
    <location>
        <begin position="1"/>
        <end position="25"/>
    </location>
</feature>
<organism evidence="2 3">
    <name type="scientific">Phialocephala subalpina</name>
    <dbReference type="NCBI Taxonomy" id="576137"/>
    <lineage>
        <taxon>Eukaryota</taxon>
        <taxon>Fungi</taxon>
        <taxon>Dikarya</taxon>
        <taxon>Ascomycota</taxon>
        <taxon>Pezizomycotina</taxon>
        <taxon>Leotiomycetes</taxon>
        <taxon>Helotiales</taxon>
        <taxon>Mollisiaceae</taxon>
        <taxon>Phialocephala</taxon>
        <taxon>Phialocephala fortinii species complex</taxon>
    </lineage>
</organism>
<sequence length="135" mass="15554">MATQGPTEAQIREAWQRGPTEAERKEAWERLGGKWHQISFGDEVRPRTELGAWILDQVMGFQDSQSEEELGYQIAVEKLRDAEDEGWVERREVLPQEPEEAARAAAATMAQMQNIIQEAGAREEAEQERRRQRGY</sequence>
<dbReference type="Proteomes" id="UP000184330">
    <property type="component" value="Unassembled WGS sequence"/>
</dbReference>
<gene>
    <name evidence="2" type="ORF">PAC_15929</name>
</gene>